<organism evidence="1 2">
    <name type="scientific">Arctium lappa</name>
    <name type="common">Greater burdock</name>
    <name type="synonym">Lappa major</name>
    <dbReference type="NCBI Taxonomy" id="4217"/>
    <lineage>
        <taxon>Eukaryota</taxon>
        <taxon>Viridiplantae</taxon>
        <taxon>Streptophyta</taxon>
        <taxon>Embryophyta</taxon>
        <taxon>Tracheophyta</taxon>
        <taxon>Spermatophyta</taxon>
        <taxon>Magnoliopsida</taxon>
        <taxon>eudicotyledons</taxon>
        <taxon>Gunneridae</taxon>
        <taxon>Pentapetalae</taxon>
        <taxon>asterids</taxon>
        <taxon>campanulids</taxon>
        <taxon>Asterales</taxon>
        <taxon>Asteraceae</taxon>
        <taxon>Carduoideae</taxon>
        <taxon>Cardueae</taxon>
        <taxon>Arctiinae</taxon>
        <taxon>Arctium</taxon>
    </lineage>
</organism>
<gene>
    <name evidence="1" type="ORF">L6452_18981</name>
</gene>
<name>A0ACB9B6Y7_ARCLA</name>
<reference evidence="1 2" key="2">
    <citation type="journal article" date="2022" name="Mol. Ecol. Resour.">
        <title>The genomes of chicory, endive, great burdock and yacon provide insights into Asteraceae paleo-polyploidization history and plant inulin production.</title>
        <authorList>
            <person name="Fan W."/>
            <person name="Wang S."/>
            <person name="Wang H."/>
            <person name="Wang A."/>
            <person name="Jiang F."/>
            <person name="Liu H."/>
            <person name="Zhao H."/>
            <person name="Xu D."/>
            <person name="Zhang Y."/>
        </authorList>
    </citation>
    <scope>NUCLEOTIDE SEQUENCE [LARGE SCALE GENOMIC DNA]</scope>
    <source>
        <strain evidence="2">cv. Niubang</strain>
    </source>
</reference>
<dbReference type="EMBL" id="CM042052">
    <property type="protein sequence ID" value="KAI3718129.1"/>
    <property type="molecule type" value="Genomic_DNA"/>
</dbReference>
<dbReference type="Proteomes" id="UP001055879">
    <property type="component" value="Linkage Group LG06"/>
</dbReference>
<evidence type="ECO:0000313" key="2">
    <source>
        <dbReference type="Proteomes" id="UP001055879"/>
    </source>
</evidence>
<reference evidence="2" key="1">
    <citation type="journal article" date="2022" name="Mol. Ecol. Resour.">
        <title>The genomes of chicory, endive, great burdock and yacon provide insights into Asteraceae palaeo-polyploidization history and plant inulin production.</title>
        <authorList>
            <person name="Fan W."/>
            <person name="Wang S."/>
            <person name="Wang H."/>
            <person name="Wang A."/>
            <person name="Jiang F."/>
            <person name="Liu H."/>
            <person name="Zhao H."/>
            <person name="Xu D."/>
            <person name="Zhang Y."/>
        </authorList>
    </citation>
    <scope>NUCLEOTIDE SEQUENCE [LARGE SCALE GENOMIC DNA]</scope>
    <source>
        <strain evidence="2">cv. Niubang</strain>
    </source>
</reference>
<keyword evidence="2" id="KW-1185">Reference proteome</keyword>
<sequence length="247" mass="27662">MLKLKIKHLWMLRLKFVDSAPFHLKAGKVSHIGSTKTSPYLQYHTFSSSSPALSRLGMEEEMEDYLLQSMFTIRKIQASQVLGVLIRFLSEVGWRTSLSLGVLYILVGYRLKAWESELAFDGQYSKSSRSTQDLMLVLLELFTFPVAADMVLLIRHQKARVLEQSINIVSQPISGSPAPAPRVTKRVRLFKVCCKSGFLNSSCHVIRVLSTANELDEVVALYTSFEANNSHGGCAHEVSQPYAGSFD</sequence>
<accession>A0ACB9B6Y7</accession>
<evidence type="ECO:0000313" key="1">
    <source>
        <dbReference type="EMBL" id="KAI3718129.1"/>
    </source>
</evidence>
<comment type="caution">
    <text evidence="1">The sequence shown here is derived from an EMBL/GenBank/DDBJ whole genome shotgun (WGS) entry which is preliminary data.</text>
</comment>
<proteinExistence type="predicted"/>
<protein>
    <submittedName>
        <fullName evidence="1">Uncharacterized protein</fullName>
    </submittedName>
</protein>